<dbReference type="PROSITE" id="PS00122">
    <property type="entry name" value="CARBOXYLESTERASE_B_1"/>
    <property type="match status" value="1"/>
</dbReference>
<name>A0A4S2H149_9PROT</name>
<accession>A0A4S2H149</accession>
<dbReference type="InterPro" id="IPR002018">
    <property type="entry name" value="CarbesteraseB"/>
</dbReference>
<dbReference type="InterPro" id="IPR019819">
    <property type="entry name" value="Carboxylesterase_B_CS"/>
</dbReference>
<dbReference type="GO" id="GO:0016787">
    <property type="term" value="F:hydrolase activity"/>
    <property type="evidence" value="ECO:0007669"/>
    <property type="project" value="UniProtKB-KW"/>
</dbReference>
<dbReference type="PROSITE" id="PS00941">
    <property type="entry name" value="CARBOXYLESTERASE_B_2"/>
    <property type="match status" value="1"/>
</dbReference>
<evidence type="ECO:0000313" key="5">
    <source>
        <dbReference type="EMBL" id="TGY89260.1"/>
    </source>
</evidence>
<organism evidence="5 6">
    <name type="scientific">Marinicauda algicola</name>
    <dbReference type="NCBI Taxonomy" id="2029849"/>
    <lineage>
        <taxon>Bacteria</taxon>
        <taxon>Pseudomonadati</taxon>
        <taxon>Pseudomonadota</taxon>
        <taxon>Alphaproteobacteria</taxon>
        <taxon>Maricaulales</taxon>
        <taxon>Maricaulaceae</taxon>
        <taxon>Marinicauda</taxon>
    </lineage>
</organism>
<dbReference type="RefSeq" id="WP_135995800.1">
    <property type="nucleotide sequence ID" value="NZ_CP071057.1"/>
</dbReference>
<proteinExistence type="inferred from homology"/>
<evidence type="ECO:0000256" key="3">
    <source>
        <dbReference type="RuleBase" id="RU361235"/>
    </source>
</evidence>
<dbReference type="Proteomes" id="UP000308054">
    <property type="component" value="Unassembled WGS sequence"/>
</dbReference>
<dbReference type="InterPro" id="IPR019826">
    <property type="entry name" value="Carboxylesterase_B_AS"/>
</dbReference>
<sequence>MRGVLISIFSLAVAACGGEDAPSPPSPEEATARTIAQGELVGFTDEATGAQVWRGIPFAQAPVGDLRWRAPRPAPAFDGRLAALASSGRCAQMTTPLDQAQGIETGLLVGSEDCLYLDIYAPAGAGEGSDLPVMVWIHGGSNVWGYAGQYDGSRLATDQGVVVVVIQYRLGPLGFFAHEAIRESAQTDLDRAANFALLDQTAALEWVRGNIAAFGGDASRVTIFGESAGAYDVAGLLVSPPARGLFHRAILQSGGLDAVPLEAAEHGAGDVINPAREAAAEFAGSQDAGALRAASLDAIFETYHEGFSFGVELPRMIADGVTLPPQGIRDGLTDPDWFSGVPVVTGTNLEEMKLFNFLDPELVRSWFGVLYTARDPDFYDALAEYQSRVWRINAVDRMAQSLVETGHEDVWAYRFDWDEGGRVLFMDLGRLVGAAHAVEIPFVFNRFEFFGRLDSVLFNRANREGRERLAAAMGAYWAEFARTGDPDTGGGSFPEWPRWTAGGRLMRFDSPEAGGLEIVEGVATFQGLADDLAADPRLTPDQRCAIVARIELWNRPAADRVRERAGC</sequence>
<dbReference type="InterPro" id="IPR050309">
    <property type="entry name" value="Type-B_Carboxylest/Lipase"/>
</dbReference>
<comment type="caution">
    <text evidence="5">The sequence shown here is derived from an EMBL/GenBank/DDBJ whole genome shotgun (WGS) entry which is preliminary data.</text>
</comment>
<evidence type="ECO:0000256" key="2">
    <source>
        <dbReference type="ARBA" id="ARBA00022801"/>
    </source>
</evidence>
<dbReference type="InterPro" id="IPR029058">
    <property type="entry name" value="AB_hydrolase_fold"/>
</dbReference>
<keyword evidence="6" id="KW-1185">Reference proteome</keyword>
<dbReference type="PROSITE" id="PS51257">
    <property type="entry name" value="PROKAR_LIPOPROTEIN"/>
    <property type="match status" value="1"/>
</dbReference>
<reference evidence="5 6" key="1">
    <citation type="journal article" date="2017" name="Int. J. Syst. Evol. Microbiol.">
        <title>Marinicauda algicola sp. nov., isolated from a marine red alga Rhodosorus marinus.</title>
        <authorList>
            <person name="Jeong S.E."/>
            <person name="Jeon S.H."/>
            <person name="Chun B.H."/>
            <person name="Kim D.W."/>
            <person name="Jeon C.O."/>
        </authorList>
    </citation>
    <scope>NUCLEOTIDE SEQUENCE [LARGE SCALE GENOMIC DNA]</scope>
    <source>
        <strain evidence="5 6">JCM 31718</strain>
    </source>
</reference>
<dbReference type="Gene3D" id="3.40.50.1820">
    <property type="entry name" value="alpha/beta hydrolase"/>
    <property type="match status" value="1"/>
</dbReference>
<dbReference type="EMBL" id="SRXW01000002">
    <property type="protein sequence ID" value="TGY89260.1"/>
    <property type="molecule type" value="Genomic_DNA"/>
</dbReference>
<gene>
    <name evidence="5" type="ORF">E5163_09075</name>
</gene>
<comment type="similarity">
    <text evidence="1 3">Belongs to the type-B carboxylesterase/lipase family.</text>
</comment>
<dbReference type="SUPFAM" id="SSF53474">
    <property type="entry name" value="alpha/beta-Hydrolases"/>
    <property type="match status" value="1"/>
</dbReference>
<dbReference type="PANTHER" id="PTHR11559">
    <property type="entry name" value="CARBOXYLESTERASE"/>
    <property type="match status" value="1"/>
</dbReference>
<dbReference type="AlphaFoldDB" id="A0A4S2H149"/>
<dbReference type="EC" id="3.1.1.-" evidence="3"/>
<evidence type="ECO:0000313" key="6">
    <source>
        <dbReference type="Proteomes" id="UP000308054"/>
    </source>
</evidence>
<evidence type="ECO:0000259" key="4">
    <source>
        <dbReference type="Pfam" id="PF00135"/>
    </source>
</evidence>
<dbReference type="Pfam" id="PF00135">
    <property type="entry name" value="COesterase"/>
    <property type="match status" value="2"/>
</dbReference>
<evidence type="ECO:0000256" key="1">
    <source>
        <dbReference type="ARBA" id="ARBA00005964"/>
    </source>
</evidence>
<keyword evidence="2 3" id="KW-0378">Hydrolase</keyword>
<feature type="domain" description="Carboxylesterase type B" evidence="4">
    <location>
        <begin position="33"/>
        <end position="357"/>
    </location>
</feature>
<dbReference type="OrthoDB" id="9775851at2"/>
<feature type="domain" description="Carboxylesterase type B" evidence="4">
    <location>
        <begin position="378"/>
        <end position="499"/>
    </location>
</feature>
<protein>
    <recommendedName>
        <fullName evidence="3">Carboxylic ester hydrolase</fullName>
        <ecNumber evidence="3">3.1.1.-</ecNumber>
    </recommendedName>
</protein>